<evidence type="ECO:0000256" key="1">
    <source>
        <dbReference type="SAM" id="MobiDB-lite"/>
    </source>
</evidence>
<sequence length="398" mass="41918">MSERADRLLREAVHELAGSPHQPPDLAAVAVARGQRMRRRRQTIAAAAAVVAVAAIAAPYVWLRPDPRPPALAVGGPPAATTPVAVPTSSSTPAPEPSGDWRAGPVQLPGGALVLSARPIGPKGPTWAYDTDRRRYVSIPETYTSVRVSPRHPVAAVHSSKRPSEIGLYDLATGKPQWFETRATVAGVEWSPDGRRLLATLQNKKGVSSIGLFTLVEGTLEFHPVKTRPVSCAGLCRFTWVPNGREVALSQADPVVNPPGAGATSRPGLQLFAADDGMPTRSLPVYGDVSSSGAWSPDGSLVVVSAGSEPPARGNPTPSGAGKETTAELVSVQTGEVIGRMRSADVTWLTPDRLLYLDGTARSGRLTAVLVDPTGMEHERAELPAELVRSAEITVAVR</sequence>
<comment type="caution">
    <text evidence="3">The sequence shown here is derived from an EMBL/GenBank/DDBJ whole genome shotgun (WGS) entry which is preliminary data.</text>
</comment>
<feature type="compositionally biased region" description="Low complexity" evidence="1">
    <location>
        <begin position="73"/>
        <end position="93"/>
    </location>
</feature>
<evidence type="ECO:0008006" key="5">
    <source>
        <dbReference type="Google" id="ProtNLM"/>
    </source>
</evidence>
<dbReference type="Proteomes" id="UP001339911">
    <property type="component" value="Unassembled WGS sequence"/>
</dbReference>
<feature type="region of interest" description="Disordered" evidence="1">
    <location>
        <begin position="73"/>
        <end position="103"/>
    </location>
</feature>
<keyword evidence="2" id="KW-0812">Transmembrane</keyword>
<gene>
    <name evidence="3" type="ORF">V1634_30810</name>
</gene>
<evidence type="ECO:0000313" key="4">
    <source>
        <dbReference type="Proteomes" id="UP001339911"/>
    </source>
</evidence>
<accession>A0ABU7SMQ9</accession>
<keyword evidence="2" id="KW-0472">Membrane</keyword>
<name>A0ABU7SMQ9_9ACTN</name>
<keyword evidence="2" id="KW-1133">Transmembrane helix</keyword>
<organism evidence="3 4">
    <name type="scientific">Plantactinospora veratri</name>
    <dbReference type="NCBI Taxonomy" id="1436122"/>
    <lineage>
        <taxon>Bacteria</taxon>
        <taxon>Bacillati</taxon>
        <taxon>Actinomycetota</taxon>
        <taxon>Actinomycetes</taxon>
        <taxon>Micromonosporales</taxon>
        <taxon>Micromonosporaceae</taxon>
        <taxon>Plantactinospora</taxon>
    </lineage>
</organism>
<dbReference type="RefSeq" id="WP_331211229.1">
    <property type="nucleotide sequence ID" value="NZ_JAZGQL010000032.1"/>
</dbReference>
<proteinExistence type="predicted"/>
<dbReference type="Gene3D" id="2.120.10.30">
    <property type="entry name" value="TolB, C-terminal domain"/>
    <property type="match status" value="1"/>
</dbReference>
<protein>
    <recommendedName>
        <fullName evidence="5">WD40 repeat domain-containing protein</fullName>
    </recommendedName>
</protein>
<dbReference type="SUPFAM" id="SSF82171">
    <property type="entry name" value="DPP6 N-terminal domain-like"/>
    <property type="match status" value="1"/>
</dbReference>
<feature type="transmembrane region" description="Helical" evidence="2">
    <location>
        <begin position="43"/>
        <end position="63"/>
    </location>
</feature>
<evidence type="ECO:0000313" key="3">
    <source>
        <dbReference type="EMBL" id="MEE6311228.1"/>
    </source>
</evidence>
<evidence type="ECO:0000256" key="2">
    <source>
        <dbReference type="SAM" id="Phobius"/>
    </source>
</evidence>
<reference evidence="3 4" key="1">
    <citation type="submission" date="2024-01" db="EMBL/GenBank/DDBJ databases">
        <title>Genome insights into Plantactinospora veratri sp. nov.</title>
        <authorList>
            <person name="Wang L."/>
        </authorList>
    </citation>
    <scope>NUCLEOTIDE SEQUENCE [LARGE SCALE GENOMIC DNA]</scope>
    <source>
        <strain evidence="3 4">NEAU-FHS4</strain>
    </source>
</reference>
<dbReference type="EMBL" id="JAZGQL010000032">
    <property type="protein sequence ID" value="MEE6311228.1"/>
    <property type="molecule type" value="Genomic_DNA"/>
</dbReference>
<dbReference type="InterPro" id="IPR011042">
    <property type="entry name" value="6-blade_b-propeller_TolB-like"/>
</dbReference>
<keyword evidence="4" id="KW-1185">Reference proteome</keyword>